<comment type="caution">
    <text evidence="2">The sequence shown here is derived from an EMBL/GenBank/DDBJ whole genome shotgun (WGS) entry which is preliminary data.</text>
</comment>
<protein>
    <submittedName>
        <fullName evidence="2">Uncharacterized protein</fullName>
    </submittedName>
</protein>
<sequence>MKGVQRREKLQSELASRTGNFFLLLMQQIHKKLTPGRTLPRSVEEVGSISMLEYLSKSGGYRNQKTLGLIQWILGHAVDAAAQDDFAGVKEIIALLAMAIEQANCDNGEWSVAYLISLHEELPIQLFQERAAAIMATGRPFSPLIPPVWSAATLSYIKDMEVLANKKPEAKKGPVPKEGTSSEGVNQDSPRRKPRFPKRPKQDQDAICSIFENYSASASEFCDFDFVLACGRRFPQLVARLGEISDYVTKLGAAGPYGHFYHGHEVPLNNSVLPQLQPYMPLDANRLSVKGHGCFDATPHLGDELLMAYRMPDLILCDRQPQYGDFPIMTDDATQIIQLAKIWDARGLLFLRRGPVEAESLTRVFNNFKNEECDRQIGDRRGRNYQEAKVYGPSRHLPAGPDLTDLHLDGRKEALFIYCTDRSDFYHQFAVTDAKAAANAVGPPVTAADVADLHAYSEMLSREANEKKVKRTREVEGDQLHLLREPSDKKRQRPVKPIAFKFDFIEIYAGSARVSSAASSMGLVVGPPVDIAYSGELDLSLVRVIGWLSYMVTSGLLGSLMVEPVCTTFSIIRRPRLRSSSVPLGFDPRDPKTHLGNVLALRALTLLFLAHRYGVPALGEQPWSSMMRFLPSWRALEEKPGVRTMRSDSCAFGPIHLKSFRFIAVHLGIDRLNRRCSGDHSHIPVEGRYAKASASYTHELAHEIAACFAEAVAARKNVFQAEEAGPVDGLENQLVNLVATSSSWKARSAWSFQTERHINVLEMKSVVRLAERLIGVPRPLRVVNFVDSYVIRCAASKGRSSSIALSPFLRKFGALSVAGGLYFTLPFAPTRHNPADDPTRDHDLRQSLGNVDFSAMDEHDIRFLATSKGLRRWASNWLRLTLGLFGFHGLPFGKPGQRCHGLQWTSVAGLPEWLPHDSRLNFGVLDFDCTLGFPGEGPPSS</sequence>
<feature type="compositionally biased region" description="Polar residues" evidence="1">
    <location>
        <begin position="179"/>
        <end position="188"/>
    </location>
</feature>
<name>A0ABP0NVQ1_9DINO</name>
<organism evidence="2 3">
    <name type="scientific">Durusdinium trenchii</name>
    <dbReference type="NCBI Taxonomy" id="1381693"/>
    <lineage>
        <taxon>Eukaryota</taxon>
        <taxon>Sar</taxon>
        <taxon>Alveolata</taxon>
        <taxon>Dinophyceae</taxon>
        <taxon>Suessiales</taxon>
        <taxon>Symbiodiniaceae</taxon>
        <taxon>Durusdinium</taxon>
    </lineage>
</organism>
<reference evidence="2 3" key="1">
    <citation type="submission" date="2024-02" db="EMBL/GenBank/DDBJ databases">
        <authorList>
            <person name="Chen Y."/>
            <person name="Shah S."/>
            <person name="Dougan E. K."/>
            <person name="Thang M."/>
            <person name="Chan C."/>
        </authorList>
    </citation>
    <scope>NUCLEOTIDE SEQUENCE [LARGE SCALE GENOMIC DNA]</scope>
</reference>
<dbReference type="EMBL" id="CAXAMM010031324">
    <property type="protein sequence ID" value="CAK9067871.1"/>
    <property type="molecule type" value="Genomic_DNA"/>
</dbReference>
<proteinExistence type="predicted"/>
<evidence type="ECO:0000256" key="1">
    <source>
        <dbReference type="SAM" id="MobiDB-lite"/>
    </source>
</evidence>
<evidence type="ECO:0000313" key="3">
    <source>
        <dbReference type="Proteomes" id="UP001642464"/>
    </source>
</evidence>
<keyword evidence="3" id="KW-1185">Reference proteome</keyword>
<evidence type="ECO:0000313" key="2">
    <source>
        <dbReference type="EMBL" id="CAK9067871.1"/>
    </source>
</evidence>
<gene>
    <name evidence="2" type="ORF">SCF082_LOCUS34277</name>
</gene>
<dbReference type="Proteomes" id="UP001642464">
    <property type="component" value="Unassembled WGS sequence"/>
</dbReference>
<accession>A0ABP0NVQ1</accession>
<feature type="non-terminal residue" evidence="2">
    <location>
        <position position="941"/>
    </location>
</feature>
<feature type="region of interest" description="Disordered" evidence="1">
    <location>
        <begin position="167"/>
        <end position="201"/>
    </location>
</feature>